<sequence length="121" mass="12953">MVRTESCIRPHVAVGWYSVPPKGSSPAAQGLTVPVLTQAFPEGVAAGGGRRLEIALGGCLHGLSRRRISCLLLLQFLGTRVNVISSINILYMLPPPQLVFYLENKVALEMGWFHPGTVSGG</sequence>
<evidence type="ECO:0000313" key="2">
    <source>
        <dbReference type="Proteomes" id="UP000527355"/>
    </source>
</evidence>
<reference evidence="1 2" key="1">
    <citation type="journal article" date="2020" name="Nature">
        <title>Six reference-quality genomes reveal evolution of bat adaptations.</title>
        <authorList>
            <person name="Jebb D."/>
            <person name="Huang Z."/>
            <person name="Pippel M."/>
            <person name="Hughes G.M."/>
            <person name="Lavrichenko K."/>
            <person name="Devanna P."/>
            <person name="Winkler S."/>
            <person name="Jermiin L.S."/>
            <person name="Skirmuntt E.C."/>
            <person name="Katzourakis A."/>
            <person name="Burkitt-Gray L."/>
            <person name="Ray D.A."/>
            <person name="Sullivan K.A.M."/>
            <person name="Roscito J.G."/>
            <person name="Kirilenko B.M."/>
            <person name="Davalos L.M."/>
            <person name="Corthals A.P."/>
            <person name="Power M.L."/>
            <person name="Jones G."/>
            <person name="Ransome R.D."/>
            <person name="Dechmann D.K.N."/>
            <person name="Locatelli A.G."/>
            <person name="Puechmaille S.J."/>
            <person name="Fedrigo O."/>
            <person name="Jarvis E.D."/>
            <person name="Hiller M."/>
            <person name="Vernes S.C."/>
            <person name="Myers E.W."/>
            <person name="Teeling E.C."/>
        </authorList>
    </citation>
    <scope>NUCLEOTIDE SEQUENCE [LARGE SCALE GENOMIC DNA]</scope>
    <source>
        <strain evidence="1">MMyoMyo1</strain>
        <tissue evidence="1">Flight muscle</tissue>
    </source>
</reference>
<dbReference type="EMBL" id="JABWUV010000020">
    <property type="protein sequence ID" value="KAF6282408.1"/>
    <property type="molecule type" value="Genomic_DNA"/>
</dbReference>
<dbReference type="AlphaFoldDB" id="A0A7J7S219"/>
<comment type="caution">
    <text evidence="1">The sequence shown here is derived from an EMBL/GenBank/DDBJ whole genome shotgun (WGS) entry which is preliminary data.</text>
</comment>
<accession>A0A7J7S219</accession>
<keyword evidence="2" id="KW-1185">Reference proteome</keyword>
<evidence type="ECO:0000313" key="1">
    <source>
        <dbReference type="EMBL" id="KAF6282408.1"/>
    </source>
</evidence>
<dbReference type="Proteomes" id="UP000527355">
    <property type="component" value="Unassembled WGS sequence"/>
</dbReference>
<protein>
    <submittedName>
        <fullName evidence="1">Uncharacterized protein</fullName>
    </submittedName>
</protein>
<proteinExistence type="predicted"/>
<organism evidence="1 2">
    <name type="scientific">Myotis myotis</name>
    <name type="common">Greater mouse-eared bat</name>
    <name type="synonym">Vespertilio myotis</name>
    <dbReference type="NCBI Taxonomy" id="51298"/>
    <lineage>
        <taxon>Eukaryota</taxon>
        <taxon>Metazoa</taxon>
        <taxon>Chordata</taxon>
        <taxon>Craniata</taxon>
        <taxon>Vertebrata</taxon>
        <taxon>Euteleostomi</taxon>
        <taxon>Mammalia</taxon>
        <taxon>Eutheria</taxon>
        <taxon>Laurasiatheria</taxon>
        <taxon>Chiroptera</taxon>
        <taxon>Yangochiroptera</taxon>
        <taxon>Vespertilionidae</taxon>
        <taxon>Myotis</taxon>
    </lineage>
</organism>
<gene>
    <name evidence="1" type="ORF">mMyoMyo1_010053</name>
</gene>
<name>A0A7J7S219_MYOMY</name>